<name>A0A0P1H211_9RHOB</name>
<dbReference type="EMBL" id="CYSE01000012">
    <property type="protein sequence ID" value="CUH82364.1"/>
    <property type="molecule type" value="Genomic_DNA"/>
</dbReference>
<evidence type="ECO:0000256" key="1">
    <source>
        <dbReference type="SAM" id="MobiDB-lite"/>
    </source>
</evidence>
<dbReference type="STRING" id="441103.TRN7648_03931"/>
<evidence type="ECO:0000313" key="2">
    <source>
        <dbReference type="EMBL" id="CUH82364.1"/>
    </source>
</evidence>
<feature type="region of interest" description="Disordered" evidence="1">
    <location>
        <begin position="287"/>
        <end position="307"/>
    </location>
</feature>
<accession>A0A0P1H211</accession>
<protein>
    <submittedName>
        <fullName evidence="2">Uncharacterized protein</fullName>
    </submittedName>
</protein>
<keyword evidence="3" id="KW-1185">Reference proteome</keyword>
<sequence length="623" mass="69935">MPKITDMSKLLGYRDNYSERSPMWYRQRLAVFVPHPEKESQDANRALSLEDAFKALVQVIEAPFDDRDSRLYAPMTHFILRTQVGAQNHEPSYIRNNIDRTSRELGITFEGRILETQTLDARTSGFFTGNSLFIPETVDETPRGRISLYLYAPPEENGKQEVTEWEVVFANTSGSFPAGLYLGQDRICFGTSPAMPAHLRWRHVHLIDQNGAPWIEDDNGAPETVNAQDLSTLLAPNRICCVLPPTASGASDDSTNIFFTTLCPEARRIISGEEKATQNTPVSLIWEPEPDDKSSQWITPPPSRPDPATGAIEVDVTTSLLQTSAQTQQYEAILRIAPNTAYSRLRRSPDALTQGRFEVLGIVLPSPSGMPQLRETVLNFQSAEHLLADDLQAHKQSVLLRPKPYPLSTPRDHVATADSMGELWEDPFFVDDATASKIGTRHRVQMISTHSVFNLGTHPEKVLHVVDKMQGEFPGGSFAYLWCQAAHHNFGWFGVPLPHSCLRHDDPEDVPVTFRRSGQGDPSQEVCLDWLDIAAKVVLEERANKLELAGYAQFWEDVVRNEYENVADHQYFSMRGVGEGRKALHYVERIRGEELPVRLKAGSCIRIGPLIARYSHIEKGDTP</sequence>
<gene>
    <name evidence="2" type="ORF">TRN7648_03931</name>
</gene>
<dbReference type="AlphaFoldDB" id="A0A0P1H211"/>
<organism evidence="2 3">
    <name type="scientific">Tropicibacter naphthalenivorans</name>
    <dbReference type="NCBI Taxonomy" id="441103"/>
    <lineage>
        <taxon>Bacteria</taxon>
        <taxon>Pseudomonadati</taxon>
        <taxon>Pseudomonadota</taxon>
        <taxon>Alphaproteobacteria</taxon>
        <taxon>Rhodobacterales</taxon>
        <taxon>Roseobacteraceae</taxon>
        <taxon>Tropicibacter</taxon>
    </lineage>
</organism>
<evidence type="ECO:0000313" key="3">
    <source>
        <dbReference type="Proteomes" id="UP000054935"/>
    </source>
</evidence>
<dbReference type="Proteomes" id="UP000054935">
    <property type="component" value="Unassembled WGS sequence"/>
</dbReference>
<proteinExistence type="predicted"/>
<reference evidence="2 3" key="1">
    <citation type="submission" date="2015-09" db="EMBL/GenBank/DDBJ databases">
        <authorList>
            <consortium name="Swine Surveillance"/>
        </authorList>
    </citation>
    <scope>NUCLEOTIDE SEQUENCE [LARGE SCALE GENOMIC DNA]</scope>
    <source>
        <strain evidence="2 3">CECT 7648</strain>
    </source>
</reference>